<evidence type="ECO:0000313" key="2">
    <source>
        <dbReference type="EMBL" id="SFN96730.1"/>
    </source>
</evidence>
<dbReference type="Proteomes" id="UP000183642">
    <property type="component" value="Unassembled WGS sequence"/>
</dbReference>
<gene>
    <name evidence="2" type="ORF">SAMN05660359_00674</name>
</gene>
<dbReference type="AlphaFoldDB" id="A0A1I5DC10"/>
<feature type="compositionally biased region" description="Basic residues" evidence="1">
    <location>
        <begin position="78"/>
        <end position="92"/>
    </location>
</feature>
<keyword evidence="3" id="KW-1185">Reference proteome</keyword>
<evidence type="ECO:0000256" key="1">
    <source>
        <dbReference type="SAM" id="MobiDB-lite"/>
    </source>
</evidence>
<protein>
    <recommendedName>
        <fullName evidence="4">HNH nuclease domain-containing protein</fullName>
    </recommendedName>
</protein>
<evidence type="ECO:0008006" key="4">
    <source>
        <dbReference type="Google" id="ProtNLM"/>
    </source>
</evidence>
<feature type="region of interest" description="Disordered" evidence="1">
    <location>
        <begin position="45"/>
        <end position="116"/>
    </location>
</feature>
<dbReference type="CDD" id="cd00085">
    <property type="entry name" value="HNHc"/>
    <property type="match status" value="1"/>
</dbReference>
<feature type="non-terminal residue" evidence="2">
    <location>
        <position position="1"/>
    </location>
</feature>
<dbReference type="EMBL" id="FOWE01000002">
    <property type="protein sequence ID" value="SFN96730.1"/>
    <property type="molecule type" value="Genomic_DNA"/>
</dbReference>
<feature type="compositionally biased region" description="Low complexity" evidence="1">
    <location>
        <begin position="95"/>
        <end position="116"/>
    </location>
</feature>
<dbReference type="RefSeq" id="WP_244273997.1">
    <property type="nucleotide sequence ID" value="NZ_FOWE01000002.1"/>
</dbReference>
<feature type="compositionally biased region" description="Polar residues" evidence="1">
    <location>
        <begin position="61"/>
        <end position="71"/>
    </location>
</feature>
<accession>A0A1I5DC10</accession>
<proteinExistence type="predicted"/>
<sequence>DLPALHRAARSGAALTPSGATGGYRPGAALDRHVRARDRRCRFPGCRRPVPGSGELDHTTPWPTGQTNAANLTGYCTGHHRGKHQAPGWHHHMTPDGTLTVTTPTGLTAATTPPPY</sequence>
<organism evidence="2 3">
    <name type="scientific">Geodermatophilus obscurus</name>
    <dbReference type="NCBI Taxonomy" id="1861"/>
    <lineage>
        <taxon>Bacteria</taxon>
        <taxon>Bacillati</taxon>
        <taxon>Actinomycetota</taxon>
        <taxon>Actinomycetes</taxon>
        <taxon>Geodermatophilales</taxon>
        <taxon>Geodermatophilaceae</taxon>
        <taxon>Geodermatophilus</taxon>
    </lineage>
</organism>
<evidence type="ECO:0000313" key="3">
    <source>
        <dbReference type="Proteomes" id="UP000183642"/>
    </source>
</evidence>
<feature type="region of interest" description="Disordered" evidence="1">
    <location>
        <begin position="1"/>
        <end position="27"/>
    </location>
</feature>
<reference evidence="3" key="1">
    <citation type="submission" date="2016-10" db="EMBL/GenBank/DDBJ databases">
        <authorList>
            <person name="Varghese N."/>
            <person name="Submissions S."/>
        </authorList>
    </citation>
    <scope>NUCLEOTIDE SEQUENCE [LARGE SCALE GENOMIC DNA]</scope>
    <source>
        <strain evidence="3">DSM 43161</strain>
    </source>
</reference>
<name>A0A1I5DC10_9ACTN</name>
<dbReference type="InterPro" id="IPR003615">
    <property type="entry name" value="HNH_nuc"/>
</dbReference>